<dbReference type="InterPro" id="IPR051490">
    <property type="entry name" value="THEM6_lcsJ_thioesterase"/>
</dbReference>
<accession>A0A348WGT7</accession>
<dbReference type="SUPFAM" id="SSF54637">
    <property type="entry name" value="Thioesterase/thiol ester dehydrase-isomerase"/>
    <property type="match status" value="1"/>
</dbReference>
<dbReference type="Gene3D" id="3.10.129.10">
    <property type="entry name" value="Hotdog Thioesterase"/>
    <property type="match status" value="1"/>
</dbReference>
<evidence type="ECO:0000313" key="1">
    <source>
        <dbReference type="EMBL" id="HAR53749.1"/>
    </source>
</evidence>
<dbReference type="EMBL" id="DMVW01000173">
    <property type="protein sequence ID" value="HAR53749.1"/>
    <property type="molecule type" value="Genomic_DNA"/>
</dbReference>
<dbReference type="PANTHER" id="PTHR12475">
    <property type="match status" value="1"/>
</dbReference>
<dbReference type="RefSeq" id="WP_339851307.1">
    <property type="nucleotide sequence ID" value="NZ_CAXAXR010000001.1"/>
</dbReference>
<dbReference type="PANTHER" id="PTHR12475:SF4">
    <property type="entry name" value="PROTEIN THEM6"/>
    <property type="match status" value="1"/>
</dbReference>
<name>A0A348WGT7_9RHOB</name>
<protein>
    <submittedName>
        <fullName evidence="1">Thioeseterase</fullName>
    </submittedName>
</protein>
<sequence length="182" mass="21268">MYPVPRLFWQMFKHRKDARLPLTGTHVSHHYCLPWDLDLWWELNNGRTLTLFDMGRIPLAGRTGLTKILMKNRWGLTIAGSMVRYRRRVRMFDKVEIRSRALCWDQRFVYLEQSMWKSNGECSSHVIYRSAITDKAGIIPPEKVIAALGAPLESPPMPEWVKAWVAAEDQRPWPPMQDTFAG</sequence>
<dbReference type="InterPro" id="IPR029069">
    <property type="entry name" value="HotDog_dom_sf"/>
</dbReference>
<dbReference type="Proteomes" id="UP000264719">
    <property type="component" value="Unassembled WGS sequence"/>
</dbReference>
<evidence type="ECO:0000313" key="2">
    <source>
        <dbReference type="Proteomes" id="UP000264719"/>
    </source>
</evidence>
<gene>
    <name evidence="1" type="ORF">DCS45_18010</name>
</gene>
<reference evidence="1 2" key="1">
    <citation type="journal article" date="2018" name="Nat. Biotechnol.">
        <title>A standardized bacterial taxonomy based on genome phylogeny substantially revises the tree of life.</title>
        <authorList>
            <person name="Parks D.H."/>
            <person name="Chuvochina M."/>
            <person name="Waite D.W."/>
            <person name="Rinke C."/>
            <person name="Skarshewski A."/>
            <person name="Chaumeil P.A."/>
            <person name="Hugenholtz P."/>
        </authorList>
    </citation>
    <scope>NUCLEOTIDE SEQUENCE [LARGE SCALE GENOMIC DNA]</scope>
    <source>
        <strain evidence="1">UBA9169</strain>
    </source>
</reference>
<proteinExistence type="predicted"/>
<dbReference type="Pfam" id="PF13279">
    <property type="entry name" value="4HBT_2"/>
    <property type="match status" value="1"/>
</dbReference>
<dbReference type="AlphaFoldDB" id="A0A348WGT7"/>
<dbReference type="CDD" id="cd00586">
    <property type="entry name" value="4HBT"/>
    <property type="match status" value="1"/>
</dbReference>
<organism evidence="1 2">
    <name type="scientific">Roseovarius nubinhibens</name>
    <dbReference type="NCBI Taxonomy" id="314263"/>
    <lineage>
        <taxon>Bacteria</taxon>
        <taxon>Pseudomonadati</taxon>
        <taxon>Pseudomonadota</taxon>
        <taxon>Alphaproteobacteria</taxon>
        <taxon>Rhodobacterales</taxon>
        <taxon>Roseobacteraceae</taxon>
        <taxon>Roseovarius</taxon>
    </lineage>
</organism>
<comment type="caution">
    <text evidence="1">The sequence shown here is derived from an EMBL/GenBank/DDBJ whole genome shotgun (WGS) entry which is preliminary data.</text>
</comment>